<dbReference type="STRING" id="243090.RB233"/>
<sequence length="78" mass="8956">MGCFAWIQSSGVVANQSGRRARSVLSTRHLAHHQMPRELVSDGTIVTVEPFWQTLPVRPQLRLTGSFTRAVFHRSRWR</sequence>
<dbReference type="Proteomes" id="UP000001025">
    <property type="component" value="Chromosome"/>
</dbReference>
<name>Q7UZ28_RHOBA</name>
<dbReference type="EMBL" id="BX294133">
    <property type="protein sequence ID" value="CAD71458.1"/>
    <property type="molecule type" value="Genomic_DNA"/>
</dbReference>
<dbReference type="InParanoid" id="Q7UZ28"/>
<reference evidence="1 2" key="1">
    <citation type="journal article" date="2003" name="Proc. Natl. Acad. Sci. U.S.A.">
        <title>Complete genome sequence of the marine planctomycete Pirellula sp. strain 1.</title>
        <authorList>
            <person name="Gloeckner F.O."/>
            <person name="Kube M."/>
            <person name="Bauer M."/>
            <person name="Teeling H."/>
            <person name="Lombardot T."/>
            <person name="Ludwig W."/>
            <person name="Gade D."/>
            <person name="Beck A."/>
            <person name="Borzym K."/>
            <person name="Heitmann K."/>
            <person name="Rabus R."/>
            <person name="Schlesner H."/>
            <person name="Amann R."/>
            <person name="Reinhardt R."/>
        </authorList>
    </citation>
    <scope>NUCLEOTIDE SEQUENCE [LARGE SCALE GENOMIC DNA]</scope>
    <source>
        <strain evidence="2">DSM 10527 / NCIMB 13988 / SH1</strain>
    </source>
</reference>
<dbReference type="EnsemblBacteria" id="CAD71458">
    <property type="protein sequence ID" value="CAD71458"/>
    <property type="gene ID" value="RB233"/>
</dbReference>
<evidence type="ECO:0000313" key="1">
    <source>
        <dbReference type="EMBL" id="CAD71458.1"/>
    </source>
</evidence>
<keyword evidence="2" id="KW-1185">Reference proteome</keyword>
<organism evidence="1 2">
    <name type="scientific">Rhodopirellula baltica (strain DSM 10527 / NCIMB 13988 / SH1)</name>
    <dbReference type="NCBI Taxonomy" id="243090"/>
    <lineage>
        <taxon>Bacteria</taxon>
        <taxon>Pseudomonadati</taxon>
        <taxon>Planctomycetota</taxon>
        <taxon>Planctomycetia</taxon>
        <taxon>Pirellulales</taxon>
        <taxon>Pirellulaceae</taxon>
        <taxon>Rhodopirellula</taxon>
    </lineage>
</organism>
<accession>Q7UZ28</accession>
<gene>
    <name evidence="1" type="ordered locus">RB233</name>
</gene>
<evidence type="ECO:0000313" key="2">
    <source>
        <dbReference type="Proteomes" id="UP000001025"/>
    </source>
</evidence>
<dbReference type="KEGG" id="rba:RB233"/>
<dbReference type="HOGENOM" id="CLU_2619649_0_0_0"/>
<protein>
    <submittedName>
        <fullName evidence="1">Uncharacterized protein</fullName>
    </submittedName>
</protein>
<proteinExistence type="predicted"/>
<dbReference type="AlphaFoldDB" id="Q7UZ28"/>